<gene>
    <name evidence="4" type="ORF">AVESOBMORE_228</name>
</gene>
<keyword evidence="5" id="KW-1185">Reference proteome</keyword>
<reference evidence="4 5" key="1">
    <citation type="journal article" date="2015" name="Genome Announc.">
        <title>Genome Sequences of Two Bacillus cereus Group Bacteriophages, Eyuki and AvesoBmore.</title>
        <authorList>
            <person name="Erill I."/>
            <person name="Caruso S.M."/>
        </authorList>
    </citation>
    <scope>NUCLEOTIDE SEQUENCE [LARGE SCALE GENOMIC DNA]</scope>
</reference>
<dbReference type="KEGG" id="vg:26633014"/>
<dbReference type="Proteomes" id="UP000204647">
    <property type="component" value="Segment"/>
</dbReference>
<sequence length="753" mass="84555">MKSKGYKNISNYFSQVEDVPGAFKHILQTDTDGVFGLEVELYKGGRNITVVTPPQIRFDETNILPYRLTLVARHTDDLHAYEGYLSKPSFLPLYEGMSGLFLRELLEIQVGEDEALEIQWLFKRYIDNWLLTSIDRYKSYLSGNEYPAGSKIGRTFQDKILHAINKLSSFDMARTYSEKVEQKIVGKVYKFKLGITIRSKEPKRLLEQIESILRKYDSHNTVSLYKRKLKGLKDECEERLVMNGENVVSDSEIVSLFGGTVVAPQEVESVQSATTEPNKVRTPRKDIGGLVSLLPTYPREEVKVDANIVSYLAEAMKRVGLIPTARLANSTVTAGARLTVIQCDIPKKKNLSHLISKASDIQAALGVPSLSIEQGEEPDTAKFTLPNEEAAIISLRELIESPSFQEYASNHPLPFIVGLDEVDTPIYLDLTKLVHLMIAGTTGSGKSVFMNTLIISLMATNTPEMLRFVMIDPKIVELAQYEGMSHVDKIVTDMEKAGAALNELVVEMEKRYETFKDAGVKSINIYNEVADCKMPYIVCVIDEYADLHDTNPHVEEYVTRLGQKARAAGIHLVIATQRPDAKVISGRIKANVQNAISFNLNSNVDYKTVFGKGIGNTTLLGRGDGIMRIVAHPKEFQRFQSAIVSPNEIEEGKVYQKIRDYFGEVNPEDINMDDFYPEAATEEPLLKLKKIIASTRETKVGRLREIMGIKAEALTELMGQLVEEGWLIKHASKTKGYELIIPEEMLSEYKGDW</sequence>
<dbReference type="Gene3D" id="3.40.50.300">
    <property type="entry name" value="P-loop containing nucleotide triphosphate hydrolases"/>
    <property type="match status" value="1"/>
</dbReference>
<evidence type="ECO:0000256" key="2">
    <source>
        <dbReference type="ARBA" id="ARBA00022840"/>
    </source>
</evidence>
<evidence type="ECO:0000313" key="4">
    <source>
        <dbReference type="EMBL" id="ALA13387.1"/>
    </source>
</evidence>
<dbReference type="PANTHER" id="PTHR22683:SF41">
    <property type="entry name" value="DNA TRANSLOCASE FTSK"/>
    <property type="match status" value="1"/>
</dbReference>
<dbReference type="EMBL" id="KT307976">
    <property type="protein sequence ID" value="ALA13387.1"/>
    <property type="molecule type" value="Genomic_DNA"/>
</dbReference>
<dbReference type="InterPro" id="IPR027417">
    <property type="entry name" value="P-loop_NTPase"/>
</dbReference>
<keyword evidence="2" id="KW-0067">ATP-binding</keyword>
<evidence type="ECO:0000313" key="5">
    <source>
        <dbReference type="Proteomes" id="UP000204647"/>
    </source>
</evidence>
<dbReference type="PROSITE" id="PS50901">
    <property type="entry name" value="FTSK"/>
    <property type="match status" value="1"/>
</dbReference>
<protein>
    <submittedName>
        <fullName evidence="4">FtsK/SpollIE-like protein</fullName>
    </submittedName>
</protein>
<dbReference type="GeneID" id="26633014"/>
<dbReference type="RefSeq" id="YP_009206583.1">
    <property type="nucleotide sequence ID" value="NC_028887.1"/>
</dbReference>
<feature type="domain" description="FtsK" evidence="3">
    <location>
        <begin position="423"/>
        <end position="607"/>
    </location>
</feature>
<dbReference type="SUPFAM" id="SSF52540">
    <property type="entry name" value="P-loop containing nucleoside triphosphate hydrolases"/>
    <property type="match status" value="1"/>
</dbReference>
<keyword evidence="1" id="KW-0547">Nucleotide-binding</keyword>
<dbReference type="CDD" id="cd01127">
    <property type="entry name" value="TrwB_TraG_TraD_VirD4"/>
    <property type="match status" value="1"/>
</dbReference>
<accession>A0A0K2D129</accession>
<organism evidence="4 5">
    <name type="scientific">Bacillus phage AvesoBmore</name>
    <dbReference type="NCBI Taxonomy" id="1698451"/>
    <lineage>
        <taxon>Viruses</taxon>
        <taxon>Duplodnaviria</taxon>
        <taxon>Heunggongvirae</taxon>
        <taxon>Uroviricota</taxon>
        <taxon>Caudoviricetes</taxon>
        <taxon>Herelleviridae</taxon>
        <taxon>Bastillevirinae</taxon>
        <taxon>Bequatrovirus</taxon>
        <taxon>Bequatrovirus avesobmore</taxon>
    </lineage>
</organism>
<dbReference type="PANTHER" id="PTHR22683">
    <property type="entry name" value="SPORULATION PROTEIN RELATED"/>
    <property type="match status" value="1"/>
</dbReference>
<evidence type="ECO:0000259" key="3">
    <source>
        <dbReference type="PROSITE" id="PS50901"/>
    </source>
</evidence>
<dbReference type="GO" id="GO:0005524">
    <property type="term" value="F:ATP binding"/>
    <property type="evidence" value="ECO:0007669"/>
    <property type="project" value="UniProtKB-KW"/>
</dbReference>
<proteinExistence type="predicted"/>
<evidence type="ECO:0000256" key="1">
    <source>
        <dbReference type="ARBA" id="ARBA00022741"/>
    </source>
</evidence>
<dbReference type="InterPro" id="IPR050206">
    <property type="entry name" value="FtsK/SpoIIIE/SftA"/>
</dbReference>
<name>A0A0K2D129_9CAUD</name>
<dbReference type="GO" id="GO:0003677">
    <property type="term" value="F:DNA binding"/>
    <property type="evidence" value="ECO:0007669"/>
    <property type="project" value="InterPro"/>
</dbReference>
<dbReference type="Pfam" id="PF01580">
    <property type="entry name" value="FtsK_SpoIIIE"/>
    <property type="match status" value="1"/>
</dbReference>
<dbReference type="OrthoDB" id="485at10239"/>
<dbReference type="InterPro" id="IPR002543">
    <property type="entry name" value="FtsK_dom"/>
</dbReference>